<dbReference type="OrthoDB" id="1034416at2"/>
<evidence type="ECO:0000313" key="1">
    <source>
        <dbReference type="EMBL" id="TDO25731.1"/>
    </source>
</evidence>
<dbReference type="InterPro" id="IPR029058">
    <property type="entry name" value="AB_hydrolase_fold"/>
</dbReference>
<evidence type="ECO:0008006" key="3">
    <source>
        <dbReference type="Google" id="ProtNLM"/>
    </source>
</evidence>
<evidence type="ECO:0000313" key="2">
    <source>
        <dbReference type="Proteomes" id="UP000295741"/>
    </source>
</evidence>
<proteinExistence type="predicted"/>
<organism evidence="1 2">
    <name type="scientific">Sediminibacterium goheungense</name>
    <dbReference type="NCBI Taxonomy" id="1086393"/>
    <lineage>
        <taxon>Bacteria</taxon>
        <taxon>Pseudomonadati</taxon>
        <taxon>Bacteroidota</taxon>
        <taxon>Chitinophagia</taxon>
        <taxon>Chitinophagales</taxon>
        <taxon>Chitinophagaceae</taxon>
        <taxon>Sediminibacterium</taxon>
    </lineage>
</organism>
<dbReference type="RefSeq" id="WP_133475225.1">
    <property type="nucleotide sequence ID" value="NZ_SNWP01000012.1"/>
</dbReference>
<gene>
    <name evidence="1" type="ORF">BC659_2654</name>
</gene>
<dbReference type="Proteomes" id="UP000295741">
    <property type="component" value="Unassembled WGS sequence"/>
</dbReference>
<protein>
    <recommendedName>
        <fullName evidence="3">Alpha/beta hydrolase</fullName>
    </recommendedName>
</protein>
<dbReference type="AlphaFoldDB" id="A0A4R6ITX8"/>
<dbReference type="EMBL" id="SNWP01000012">
    <property type="protein sequence ID" value="TDO25731.1"/>
    <property type="molecule type" value="Genomic_DNA"/>
</dbReference>
<reference evidence="1 2" key="1">
    <citation type="submission" date="2019-03" db="EMBL/GenBank/DDBJ databases">
        <title>Genomic Encyclopedia of Archaeal and Bacterial Type Strains, Phase II (KMG-II): from individual species to whole genera.</title>
        <authorList>
            <person name="Goeker M."/>
        </authorList>
    </citation>
    <scope>NUCLEOTIDE SEQUENCE [LARGE SCALE GENOMIC DNA]</scope>
    <source>
        <strain evidence="1 2">DSM 28323</strain>
    </source>
</reference>
<sequence length="309" mass="35566">MPLKTFFYGTLFLLQTLTAVGSVDTLLHIRFRKDVSITIDRPVKPTGKSTQLIVFALPNGNTTAQTMGKKMEPGDDWHYDIQHIRAQTAFIRESSSDNIIVAYLENDKKSWPLWKRSTADYPAQITAILDTIVQVLALKKYSLHLNGHSGGGSFIFGYLDTVKEIPDKVQRISFIDSNYGYDSSYADKLKHWLLRSRKNHLTVFAYNDSVALYNDKPIVSATGGTWYRSKMMMHDLKDLAFRVQDDSIMHYQSQNKQMNVYLKKNPDRKIFHTQQVELNGFIHSVLIGTAAENRLYQYYGTRAYHHLIR</sequence>
<accession>A0A4R6ITX8</accession>
<name>A0A4R6ITX8_9BACT</name>
<comment type="caution">
    <text evidence="1">The sequence shown here is derived from an EMBL/GenBank/DDBJ whole genome shotgun (WGS) entry which is preliminary data.</text>
</comment>
<dbReference type="SUPFAM" id="SSF53474">
    <property type="entry name" value="alpha/beta-Hydrolases"/>
    <property type="match status" value="1"/>
</dbReference>
<keyword evidence="2" id="KW-1185">Reference proteome</keyword>